<feature type="domain" description="Aminotransferase class I/classII large" evidence="1">
    <location>
        <begin position="118"/>
        <end position="245"/>
    </location>
</feature>
<gene>
    <name evidence="2" type="ORF">A2304_00895</name>
</gene>
<sequence>MLRAPEMPSGTEAFMTILPVEIADFSVALSACPAITVPNIIRTVYSLYLPETRTAVEELWRADPHLLYEKAYNGGQERLPGLFLETWRNASPVMLGDEFPHAYATSGASEALKDLILPGMRLNMFDGDYEGFRHIAEARGIPVRVHSRLHAVVLTIPQQDNDVWFITSPSSIDGEDVDIRTFLGALLTVNPRVRVLLDVTFVGAVRESRDVDLRGFPNVAAVVFSLSKPFGAYYHRVGGVFSRKPIGSLVGNKWFANPFSLALGTMLIRRHGLTGELPRKYAALQDEMVARGIASGALPASARPSNVFLFAIAPDGPPEFRRTDGAYRFCLTPGMYRELYPDRLT</sequence>
<dbReference type="Pfam" id="PF00155">
    <property type="entry name" value="Aminotran_1_2"/>
    <property type="match status" value="1"/>
</dbReference>
<dbReference type="Proteomes" id="UP000176501">
    <property type="component" value="Unassembled WGS sequence"/>
</dbReference>
<dbReference type="InterPro" id="IPR004839">
    <property type="entry name" value="Aminotransferase_I/II_large"/>
</dbReference>
<evidence type="ECO:0000313" key="2">
    <source>
        <dbReference type="EMBL" id="OGL98051.1"/>
    </source>
</evidence>
<dbReference type="SUPFAM" id="SSF53383">
    <property type="entry name" value="PLP-dependent transferases"/>
    <property type="match status" value="1"/>
</dbReference>
<dbReference type="GO" id="GO:0030170">
    <property type="term" value="F:pyridoxal phosphate binding"/>
    <property type="evidence" value="ECO:0007669"/>
    <property type="project" value="InterPro"/>
</dbReference>
<dbReference type="AlphaFoldDB" id="A0A1F7W5I7"/>
<organism evidence="2 3">
    <name type="scientific">Candidatus Uhrbacteria bacterium RIFOXYB2_FULL_57_15</name>
    <dbReference type="NCBI Taxonomy" id="1802422"/>
    <lineage>
        <taxon>Bacteria</taxon>
        <taxon>Candidatus Uhriibacteriota</taxon>
    </lineage>
</organism>
<dbReference type="InterPro" id="IPR015421">
    <property type="entry name" value="PyrdxlP-dep_Trfase_major"/>
</dbReference>
<evidence type="ECO:0000313" key="3">
    <source>
        <dbReference type="Proteomes" id="UP000176501"/>
    </source>
</evidence>
<protein>
    <recommendedName>
        <fullName evidence="1">Aminotransferase class I/classII large domain-containing protein</fullName>
    </recommendedName>
</protein>
<dbReference type="EMBL" id="MGFE01000025">
    <property type="protein sequence ID" value="OGL98051.1"/>
    <property type="molecule type" value="Genomic_DNA"/>
</dbReference>
<dbReference type="InterPro" id="IPR015424">
    <property type="entry name" value="PyrdxlP-dep_Trfase"/>
</dbReference>
<reference evidence="2 3" key="1">
    <citation type="journal article" date="2016" name="Nat. Commun.">
        <title>Thousands of microbial genomes shed light on interconnected biogeochemical processes in an aquifer system.</title>
        <authorList>
            <person name="Anantharaman K."/>
            <person name="Brown C.T."/>
            <person name="Hug L.A."/>
            <person name="Sharon I."/>
            <person name="Castelle C.J."/>
            <person name="Probst A.J."/>
            <person name="Thomas B.C."/>
            <person name="Singh A."/>
            <person name="Wilkins M.J."/>
            <person name="Karaoz U."/>
            <person name="Brodie E.L."/>
            <person name="Williams K.H."/>
            <person name="Hubbard S.S."/>
            <person name="Banfield J.F."/>
        </authorList>
    </citation>
    <scope>NUCLEOTIDE SEQUENCE [LARGE SCALE GENOMIC DNA]</scope>
</reference>
<comment type="caution">
    <text evidence="2">The sequence shown here is derived from an EMBL/GenBank/DDBJ whole genome shotgun (WGS) entry which is preliminary data.</text>
</comment>
<accession>A0A1F7W5I7</accession>
<proteinExistence type="predicted"/>
<evidence type="ECO:0000259" key="1">
    <source>
        <dbReference type="Pfam" id="PF00155"/>
    </source>
</evidence>
<dbReference type="Gene3D" id="3.40.640.10">
    <property type="entry name" value="Type I PLP-dependent aspartate aminotransferase-like (Major domain)"/>
    <property type="match status" value="1"/>
</dbReference>
<name>A0A1F7W5I7_9BACT</name>